<name>A0A482N4Q6_9CAUD</name>
<organism evidence="1 2">
    <name type="scientific">Escherichia phage vB_EcoM_Schickermooser</name>
    <dbReference type="NCBI Taxonomy" id="2508195"/>
    <lineage>
        <taxon>Viruses</taxon>
        <taxon>Duplodnaviria</taxon>
        <taxon>Heunggongvirae</taxon>
        <taxon>Uroviricota</taxon>
        <taxon>Caudoviricetes</taxon>
        <taxon>Stephanstirmvirinae</taxon>
        <taxon>Phapecoctavirus</taxon>
        <taxon>Phapecoctavirus schickermooser</taxon>
        <taxon>Escherichia virus Schickermooser</taxon>
    </lineage>
</organism>
<dbReference type="Proteomes" id="UP000309350">
    <property type="component" value="Segment"/>
</dbReference>
<gene>
    <name evidence="1" type="ORF">Schickermooser_00286</name>
</gene>
<keyword evidence="2" id="KW-1185">Reference proteome</keyword>
<evidence type="ECO:0000313" key="1">
    <source>
        <dbReference type="EMBL" id="QBQ80429.1"/>
    </source>
</evidence>
<accession>A0A482N4Q6</accession>
<sequence>MKTISYLESNNMFFAPVDEIIEALNNEEGINGLSYSELLGMVAANEELAYYVENFDEAVIFTK</sequence>
<protein>
    <submittedName>
        <fullName evidence="1">Uncharacterized protein</fullName>
    </submittedName>
</protein>
<dbReference type="EMBL" id="MK373788">
    <property type="protein sequence ID" value="QBQ80429.1"/>
    <property type="molecule type" value="Genomic_DNA"/>
</dbReference>
<proteinExistence type="predicted"/>
<reference evidence="1 2" key="1">
    <citation type="submission" date="2019-01" db="EMBL/GenBank/DDBJ databases">
        <title>Still something new to discover - new insights into E. coli phage diversity and taxonomy.</title>
        <authorList>
            <person name="Korf I.H.E."/>
            <person name="Adriaennsens E."/>
            <person name="Dreiseikelmann B."/>
            <person name="Kropinski A."/>
            <person name="Nimtz M."/>
            <person name="Meier-Kolthoff J.P."/>
            <person name="Rohde M."/>
            <person name="van Raaij M."/>
            <person name="Wittmann J."/>
        </authorList>
    </citation>
    <scope>NUCLEOTIDE SEQUENCE [LARGE SCALE GENOMIC DNA]</scope>
</reference>
<evidence type="ECO:0000313" key="2">
    <source>
        <dbReference type="Proteomes" id="UP000309350"/>
    </source>
</evidence>